<dbReference type="eggNOG" id="COG0438">
    <property type="taxonomic scope" value="Bacteria"/>
</dbReference>
<dbReference type="Proteomes" id="UP000019151">
    <property type="component" value="Chromosome"/>
</dbReference>
<feature type="domain" description="Glycosyltransferase subfamily 4-like N-terminal" evidence="5">
    <location>
        <begin position="14"/>
        <end position="134"/>
    </location>
</feature>
<dbReference type="GO" id="GO:0016757">
    <property type="term" value="F:glycosyltransferase activity"/>
    <property type="evidence" value="ECO:0007669"/>
    <property type="project" value="UniProtKB-KW"/>
</dbReference>
<accession>W0RH55</accession>
<evidence type="ECO:0000313" key="7">
    <source>
        <dbReference type="Proteomes" id="UP000019151"/>
    </source>
</evidence>
<dbReference type="PANTHER" id="PTHR12526:SF640">
    <property type="entry name" value="COLANIC ACID BIOSYNTHESIS GLYCOSYLTRANSFERASE WCAL-RELATED"/>
    <property type="match status" value="1"/>
</dbReference>
<dbReference type="InterPro" id="IPR028098">
    <property type="entry name" value="Glyco_trans_4-like_N"/>
</dbReference>
<keyword evidence="3 6" id="KW-0808">Transferase</keyword>
<protein>
    <submittedName>
        <fullName evidence="6">Glycosyl transferase group 1</fullName>
    </submittedName>
</protein>
<dbReference type="PANTHER" id="PTHR12526">
    <property type="entry name" value="GLYCOSYLTRANSFERASE"/>
    <property type="match status" value="1"/>
</dbReference>
<dbReference type="InterPro" id="IPR001296">
    <property type="entry name" value="Glyco_trans_1"/>
</dbReference>
<dbReference type="EMBL" id="CP007128">
    <property type="protein sequence ID" value="AHG90121.1"/>
    <property type="molecule type" value="Genomic_DNA"/>
</dbReference>
<dbReference type="Pfam" id="PF13579">
    <property type="entry name" value="Glyco_trans_4_4"/>
    <property type="match status" value="1"/>
</dbReference>
<gene>
    <name evidence="6" type="ORF">J421_2584</name>
</gene>
<keyword evidence="7" id="KW-1185">Reference proteome</keyword>
<dbReference type="Pfam" id="PF00534">
    <property type="entry name" value="Glycos_transf_1"/>
    <property type="match status" value="1"/>
</dbReference>
<evidence type="ECO:0000259" key="5">
    <source>
        <dbReference type="Pfam" id="PF13579"/>
    </source>
</evidence>
<proteinExistence type="inferred from homology"/>
<dbReference type="Gene3D" id="3.40.50.2000">
    <property type="entry name" value="Glycogen Phosphorylase B"/>
    <property type="match status" value="2"/>
</dbReference>
<dbReference type="KEGG" id="gba:J421_2584"/>
<evidence type="ECO:0000256" key="2">
    <source>
        <dbReference type="ARBA" id="ARBA00022676"/>
    </source>
</evidence>
<dbReference type="HOGENOM" id="CLU_760218_0_0_0"/>
<feature type="domain" description="Glycosyl transferase family 1" evidence="4">
    <location>
        <begin position="172"/>
        <end position="330"/>
    </location>
</feature>
<comment type="similarity">
    <text evidence="1">Belongs to the glycosyltransferase group 1 family. Glycosyltransferase 4 subfamily.</text>
</comment>
<reference evidence="6 7" key="1">
    <citation type="journal article" date="2014" name="Genome Announc.">
        <title>Genome Sequence and Methylome of Soil Bacterium Gemmatirosa kalamazoonensis KBS708T, a Member of the Rarely Cultivated Gemmatimonadetes Phylum.</title>
        <authorList>
            <person name="Debruyn J.M."/>
            <person name="Radosevich M."/>
            <person name="Wommack K.E."/>
            <person name="Polson S.W."/>
            <person name="Hauser L.J."/>
            <person name="Fawaz M.N."/>
            <person name="Korlach J."/>
            <person name="Tsai Y.C."/>
        </authorList>
    </citation>
    <scope>NUCLEOTIDE SEQUENCE [LARGE SCALE GENOMIC DNA]</scope>
    <source>
        <strain evidence="6 7">KBS708</strain>
    </source>
</reference>
<dbReference type="AlphaFoldDB" id="W0RH55"/>
<organism evidence="6 7">
    <name type="scientific">Gemmatirosa kalamazoonensis</name>
    <dbReference type="NCBI Taxonomy" id="861299"/>
    <lineage>
        <taxon>Bacteria</taxon>
        <taxon>Pseudomonadati</taxon>
        <taxon>Gemmatimonadota</taxon>
        <taxon>Gemmatimonadia</taxon>
        <taxon>Gemmatimonadales</taxon>
        <taxon>Gemmatimonadaceae</taxon>
        <taxon>Gemmatirosa</taxon>
    </lineage>
</organism>
<dbReference type="STRING" id="861299.J421_2584"/>
<dbReference type="RefSeq" id="WP_025411595.1">
    <property type="nucleotide sequence ID" value="NZ_CP007128.1"/>
</dbReference>
<evidence type="ECO:0000256" key="1">
    <source>
        <dbReference type="ARBA" id="ARBA00009481"/>
    </source>
</evidence>
<evidence type="ECO:0000259" key="4">
    <source>
        <dbReference type="Pfam" id="PF00534"/>
    </source>
</evidence>
<name>W0RH55_9BACT</name>
<evidence type="ECO:0000256" key="3">
    <source>
        <dbReference type="ARBA" id="ARBA00022679"/>
    </source>
</evidence>
<sequence length="364" mass="38630">MDAIFLHESERWSGGARAFLAAARGLTARGWRVAFACLADGVVQQRVAEAGLEVVPLPSRPSFFGEADRLRRALLDREVDVVYVHGEQEQVAAANAVRRSRRGVVVRRVCAGESFVAGRPTRAALRTAPTTLLLTSTDQTKLPSDLGPVPTVVADLGVDVPAEPPTALPDAEAWPGEKRLVCVCDRGNRARTAVVLRAVAMLAPRHRDLRLVLVGPGADDEELRLHAAALGIHRFVRSAHTRDEDVAHRRAAHVGWVTAAGDDGAFGALDFMASSVPVLVDRGSIGARYVADAITGAHITPGDVPDTAATLATLLARDETRQAMGNAGRARVARTFGEAGMIDGFARAAAATQQRAATPRVAPR</sequence>
<dbReference type="SUPFAM" id="SSF53756">
    <property type="entry name" value="UDP-Glycosyltransferase/glycogen phosphorylase"/>
    <property type="match status" value="1"/>
</dbReference>
<evidence type="ECO:0000313" key="6">
    <source>
        <dbReference type="EMBL" id="AHG90121.1"/>
    </source>
</evidence>
<keyword evidence="2" id="KW-0328">Glycosyltransferase</keyword>
<dbReference type="InParanoid" id="W0RH55"/>